<reference evidence="5 6" key="1">
    <citation type="submission" date="2019-02" db="EMBL/GenBank/DDBJ databases">
        <title>Paenibacillus sp. nov., isolated from surface-sterilized tissue of Thalictrum simplex L.</title>
        <authorList>
            <person name="Tuo L."/>
        </authorList>
    </citation>
    <scope>NUCLEOTIDE SEQUENCE [LARGE SCALE GENOMIC DNA]</scope>
    <source>
        <strain evidence="5 6">N2SHLJ1</strain>
    </source>
</reference>
<feature type="compositionally biased region" description="Basic and acidic residues" evidence="1">
    <location>
        <begin position="99"/>
        <end position="111"/>
    </location>
</feature>
<evidence type="ECO:0000256" key="2">
    <source>
        <dbReference type="SAM" id="SignalP"/>
    </source>
</evidence>
<dbReference type="PANTHER" id="PTHR30289:SF8">
    <property type="entry name" value="YHYH DOMAIN-CONTAINING PROTEIN"/>
    <property type="match status" value="1"/>
</dbReference>
<dbReference type="EMBL" id="SIRE01000023">
    <property type="protein sequence ID" value="TBL72655.1"/>
    <property type="molecule type" value="Genomic_DNA"/>
</dbReference>
<dbReference type="Pfam" id="PF07833">
    <property type="entry name" value="Cu_amine_oxidN1"/>
    <property type="match status" value="1"/>
</dbReference>
<gene>
    <name evidence="5" type="ORF">EYB31_28290</name>
</gene>
<feature type="chain" id="PRO_5038523189" evidence="2">
    <location>
        <begin position="22"/>
        <end position="390"/>
    </location>
</feature>
<dbReference type="Pfam" id="PF14240">
    <property type="entry name" value="YHYH"/>
    <property type="match status" value="1"/>
</dbReference>
<dbReference type="Proteomes" id="UP000293142">
    <property type="component" value="Unassembled WGS sequence"/>
</dbReference>
<evidence type="ECO:0000259" key="3">
    <source>
        <dbReference type="Pfam" id="PF07833"/>
    </source>
</evidence>
<name>A0A4Q9DIU8_9BACL</name>
<evidence type="ECO:0000313" key="5">
    <source>
        <dbReference type="EMBL" id="TBL72655.1"/>
    </source>
</evidence>
<evidence type="ECO:0000259" key="4">
    <source>
        <dbReference type="Pfam" id="PF14240"/>
    </source>
</evidence>
<dbReference type="InterPro" id="IPR012854">
    <property type="entry name" value="Cu_amine_oxidase-like_N"/>
</dbReference>
<proteinExistence type="predicted"/>
<evidence type="ECO:0000256" key="1">
    <source>
        <dbReference type="SAM" id="MobiDB-lite"/>
    </source>
</evidence>
<dbReference type="AlphaFoldDB" id="A0A4Q9DIU8"/>
<feature type="domain" description="YHYH" evidence="4">
    <location>
        <begin position="243"/>
        <end position="336"/>
    </location>
</feature>
<feature type="domain" description="Copper amine oxidase-like N-terminal" evidence="3">
    <location>
        <begin position="62"/>
        <end position="95"/>
    </location>
</feature>
<sequence>MKKYMKLVAVAGISLLVAATASLQDASAALKTITAVVAKDINLGIHGAAWTPTDSSGETIYPVVIDGVSYLPVRSLAQALNTEIGWEDETRTIIIGGEQHSHASSDIDSGSHSHSSTNSAGTTPTYAPPLTALPIGDGKVSTDGPKVGYVYVAKSTFNGGGSTANADWFNGDGTYDSTKKPIVDGSVLWNSELTIKVEGDKRIFTGNKLPDHPTGNYPVARNDDAYNYDRNPNTIGEHNFRLVLPANPTAAAKPSPLPMGAIGIMTTGSVIFNAVDDMGRDAAAHEIQDKCSGHPESSKTYHYHNLSPCIDDVSTGQHSPLIGYALDGFGIYGKYGESGELLSNADLDELHGHTHVIEWDGKKVEMYHYHVTNEYPYTLGGYKGTPVKAE</sequence>
<evidence type="ECO:0000313" key="6">
    <source>
        <dbReference type="Proteomes" id="UP000293142"/>
    </source>
</evidence>
<feature type="compositionally biased region" description="Low complexity" evidence="1">
    <location>
        <begin position="112"/>
        <end position="129"/>
    </location>
</feature>
<keyword evidence="2" id="KW-0732">Signal</keyword>
<feature type="region of interest" description="Disordered" evidence="1">
    <location>
        <begin position="99"/>
        <end position="129"/>
    </location>
</feature>
<dbReference type="OrthoDB" id="337615at2"/>
<keyword evidence="6" id="KW-1185">Reference proteome</keyword>
<organism evidence="5 6">
    <name type="scientific">Paenibacillus thalictri</name>
    <dbReference type="NCBI Taxonomy" id="2527873"/>
    <lineage>
        <taxon>Bacteria</taxon>
        <taxon>Bacillati</taxon>
        <taxon>Bacillota</taxon>
        <taxon>Bacilli</taxon>
        <taxon>Bacillales</taxon>
        <taxon>Paenibacillaceae</taxon>
        <taxon>Paenibacillus</taxon>
    </lineage>
</organism>
<feature type="signal peptide" evidence="2">
    <location>
        <begin position="1"/>
        <end position="21"/>
    </location>
</feature>
<dbReference type="RefSeq" id="WP_131016843.1">
    <property type="nucleotide sequence ID" value="NZ_SIRE01000023.1"/>
</dbReference>
<accession>A0A4Q9DIU8</accession>
<dbReference type="InterPro" id="IPR025924">
    <property type="entry name" value="YHYH_dom"/>
</dbReference>
<protein>
    <submittedName>
        <fullName evidence="5">YHYH protein</fullName>
    </submittedName>
</protein>
<comment type="caution">
    <text evidence="5">The sequence shown here is derived from an EMBL/GenBank/DDBJ whole genome shotgun (WGS) entry which is preliminary data.</text>
</comment>
<dbReference type="PANTHER" id="PTHR30289">
    <property type="entry name" value="UNCHARACTERIZED PROTEIN YBCL-RELATED"/>
    <property type="match status" value="1"/>
</dbReference>